<feature type="transmembrane region" description="Helical" evidence="9">
    <location>
        <begin position="302"/>
        <end position="327"/>
    </location>
</feature>
<keyword evidence="4 9" id="KW-0812">Transmembrane</keyword>
<keyword evidence="13" id="KW-1185">Reference proteome</keyword>
<comment type="caution">
    <text evidence="12">The sequence shown here is derived from an EMBL/GenBank/DDBJ whole genome shotgun (WGS) entry which is preliminary data.</text>
</comment>
<dbReference type="Proteomes" id="UP000292052">
    <property type="component" value="Unassembled WGS sequence"/>
</dbReference>
<dbReference type="OrthoDB" id="413361at2759"/>
<accession>A0A482VNB3</accession>
<dbReference type="GO" id="GO:0050906">
    <property type="term" value="P:detection of stimulus involved in sensory perception"/>
    <property type="evidence" value="ECO:0007669"/>
    <property type="project" value="UniProtKB-ARBA"/>
</dbReference>
<feature type="transmembrane region" description="Helical" evidence="9">
    <location>
        <begin position="238"/>
        <end position="261"/>
    </location>
</feature>
<keyword evidence="6 9" id="KW-0472">Membrane</keyword>
<dbReference type="GO" id="GO:0005886">
    <property type="term" value="C:plasma membrane"/>
    <property type="evidence" value="ECO:0007669"/>
    <property type="project" value="UniProtKB-SubCell"/>
</dbReference>
<dbReference type="InterPro" id="IPR057074">
    <property type="entry name" value="IR75A_N"/>
</dbReference>
<protein>
    <submittedName>
        <fullName evidence="12">Glutamate receptor 2-like</fullName>
    </submittedName>
</protein>
<evidence type="ECO:0000256" key="6">
    <source>
        <dbReference type="ARBA" id="ARBA00023136"/>
    </source>
</evidence>
<evidence type="ECO:0000259" key="11">
    <source>
        <dbReference type="Pfam" id="PF24576"/>
    </source>
</evidence>
<dbReference type="PANTHER" id="PTHR42643:SF33">
    <property type="entry name" value="GLUTAMATE RECEPTOR 2-LIKE PROTEIN"/>
    <property type="match status" value="1"/>
</dbReference>
<dbReference type="InterPro" id="IPR052192">
    <property type="entry name" value="Insect_Ionotropic_Sensory_Rcpt"/>
</dbReference>
<evidence type="ECO:0000313" key="13">
    <source>
        <dbReference type="Proteomes" id="UP000292052"/>
    </source>
</evidence>
<keyword evidence="8" id="KW-0325">Glycoprotein</keyword>
<evidence type="ECO:0000256" key="5">
    <source>
        <dbReference type="ARBA" id="ARBA00022989"/>
    </source>
</evidence>
<dbReference type="SUPFAM" id="SSF53850">
    <property type="entry name" value="Periplasmic binding protein-like II"/>
    <property type="match status" value="1"/>
</dbReference>
<dbReference type="InterPro" id="IPR001320">
    <property type="entry name" value="Iontro_rcpt_C"/>
</dbReference>
<evidence type="ECO:0000313" key="12">
    <source>
        <dbReference type="EMBL" id="RZC33887.1"/>
    </source>
</evidence>
<dbReference type="PANTHER" id="PTHR42643">
    <property type="entry name" value="IONOTROPIC RECEPTOR 20A-RELATED"/>
    <property type="match status" value="1"/>
</dbReference>
<proteinExistence type="inferred from homology"/>
<dbReference type="Pfam" id="PF00060">
    <property type="entry name" value="Lig_chan"/>
    <property type="match status" value="1"/>
</dbReference>
<feature type="domain" description="Ionotropic glutamate receptor C-terminal" evidence="10">
    <location>
        <begin position="237"/>
        <end position="341"/>
    </location>
</feature>
<keyword evidence="3" id="KW-1003">Cell membrane</keyword>
<feature type="transmembrane region" description="Helical" evidence="9">
    <location>
        <begin position="273"/>
        <end position="290"/>
    </location>
</feature>
<name>A0A482VNB3_ASBVE</name>
<evidence type="ECO:0000259" key="10">
    <source>
        <dbReference type="Pfam" id="PF00060"/>
    </source>
</evidence>
<comment type="subcellular location">
    <subcellularLocation>
        <location evidence="1">Cell membrane</location>
        <topology evidence="1">Multi-pass membrane protein</topology>
    </subcellularLocation>
</comment>
<evidence type="ECO:0000256" key="1">
    <source>
        <dbReference type="ARBA" id="ARBA00004651"/>
    </source>
</evidence>
<gene>
    <name evidence="12" type="ORF">BDFB_011501</name>
</gene>
<keyword evidence="7 12" id="KW-0675">Receptor</keyword>
<dbReference type="AlphaFoldDB" id="A0A482VNB3"/>
<dbReference type="Gene3D" id="3.40.190.10">
    <property type="entry name" value="Periplasmic binding protein-like II"/>
    <property type="match status" value="1"/>
</dbReference>
<evidence type="ECO:0000256" key="8">
    <source>
        <dbReference type="ARBA" id="ARBA00023180"/>
    </source>
</evidence>
<dbReference type="Pfam" id="PF24576">
    <property type="entry name" value="IR75A_N"/>
    <property type="match status" value="1"/>
</dbReference>
<evidence type="ECO:0000256" key="2">
    <source>
        <dbReference type="ARBA" id="ARBA00008685"/>
    </source>
</evidence>
<evidence type="ECO:0000256" key="7">
    <source>
        <dbReference type="ARBA" id="ARBA00023170"/>
    </source>
</evidence>
<feature type="non-terminal residue" evidence="12">
    <location>
        <position position="450"/>
    </location>
</feature>
<feature type="domain" description="Ionotropic receptor 75a N-terminal" evidence="11">
    <location>
        <begin position="25"/>
        <end position="148"/>
    </location>
</feature>
<evidence type="ECO:0000256" key="3">
    <source>
        <dbReference type="ARBA" id="ARBA00022475"/>
    </source>
</evidence>
<dbReference type="EMBL" id="QDEB01084768">
    <property type="protein sequence ID" value="RZC33887.1"/>
    <property type="molecule type" value="Genomic_DNA"/>
</dbReference>
<keyword evidence="5 9" id="KW-1133">Transmembrane helix</keyword>
<organism evidence="12 13">
    <name type="scientific">Asbolus verrucosus</name>
    <name type="common">Desert ironclad beetle</name>
    <dbReference type="NCBI Taxonomy" id="1661398"/>
    <lineage>
        <taxon>Eukaryota</taxon>
        <taxon>Metazoa</taxon>
        <taxon>Ecdysozoa</taxon>
        <taxon>Arthropoda</taxon>
        <taxon>Hexapoda</taxon>
        <taxon>Insecta</taxon>
        <taxon>Pterygota</taxon>
        <taxon>Neoptera</taxon>
        <taxon>Endopterygota</taxon>
        <taxon>Coleoptera</taxon>
        <taxon>Polyphaga</taxon>
        <taxon>Cucujiformia</taxon>
        <taxon>Tenebrionidae</taxon>
        <taxon>Pimeliinae</taxon>
        <taxon>Asbolus</taxon>
    </lineage>
</organism>
<dbReference type="GO" id="GO:0015276">
    <property type="term" value="F:ligand-gated monoatomic ion channel activity"/>
    <property type="evidence" value="ECO:0007669"/>
    <property type="project" value="InterPro"/>
</dbReference>
<sequence>MLLNTRPVSILNINQPGIYENLKTTHRQIGVILDGDCPKSEEFLIACGHRKFFSVKHHWLITTFSISIVEKFNNVNLNINVDIHIAISNAKTLNWTIIDVYNPAFERGGTLNYTKVGYYNEKQGYNARSTVAKYWTRKNMTGVTFKTMATVNAFCGCSMDITTTKSWGYPTPNGSFDGMVGALQRKAIDFGCSPMFVRADRTKVIDYGRSVWSWKAGFIFRSPKDRTPIEIFLKPLSVSIWLITGLLAILSIIIFKIATTFERNKYQYNKETSWSLCTILTLGVFCQQGLPSTPNMSCGRIATISIFLLSVIIYQFYSASVVSNLLMKPTNKIKTIKDLLDSPLKVGAEDIIYTRDLFAHTKDKTLVQLYYKKIYGKGNTSHFLTAREGIDLVRKGGYAFHTEAAKVYPLIETTFSDNAICELNEVELFKIKDLYGSFQKGSPFRDMIET</sequence>
<comment type="similarity">
    <text evidence="2">Belongs to the glutamate-gated ion channel (TC 1.A.10.1) family.</text>
</comment>
<evidence type="ECO:0000256" key="4">
    <source>
        <dbReference type="ARBA" id="ARBA00022692"/>
    </source>
</evidence>
<evidence type="ECO:0000256" key="9">
    <source>
        <dbReference type="SAM" id="Phobius"/>
    </source>
</evidence>
<reference evidence="12 13" key="1">
    <citation type="submission" date="2017-03" db="EMBL/GenBank/DDBJ databases">
        <title>Genome of the blue death feigning beetle - Asbolus verrucosus.</title>
        <authorList>
            <person name="Rider S.D."/>
        </authorList>
    </citation>
    <scope>NUCLEOTIDE SEQUENCE [LARGE SCALE GENOMIC DNA]</scope>
    <source>
        <strain evidence="12">Butters</strain>
        <tissue evidence="12">Head and leg muscle</tissue>
    </source>
</reference>
<dbReference type="Gene3D" id="1.10.287.70">
    <property type="match status" value="1"/>
</dbReference>